<feature type="coiled-coil region" evidence="1">
    <location>
        <begin position="127"/>
        <end position="155"/>
    </location>
</feature>
<protein>
    <submittedName>
        <fullName evidence="2">Uncharacterized protein</fullName>
    </submittedName>
</protein>
<organism evidence="2">
    <name type="scientific">Trepomonas sp. PC1</name>
    <dbReference type="NCBI Taxonomy" id="1076344"/>
    <lineage>
        <taxon>Eukaryota</taxon>
        <taxon>Metamonada</taxon>
        <taxon>Diplomonadida</taxon>
        <taxon>Hexamitidae</taxon>
        <taxon>Hexamitinae</taxon>
        <taxon>Trepomonas</taxon>
    </lineage>
</organism>
<dbReference type="EMBL" id="GDID01005284">
    <property type="protein sequence ID" value="JAP91322.1"/>
    <property type="molecule type" value="Transcribed_RNA"/>
</dbReference>
<sequence length="301" mass="35847">EKLAQLRLRYKFTQSELLKEINNIKTNGVTEIEFQALNKPDELKPYLVKEFLTEISNSPTIQKQSPIERNEKIRQIQEKKEMILSEKDKRHEQHVDQINEKLLTVTQQKELDKLVTKEKYGEKMLKVNEHLERVRKAQEEAIQQKQKRLKLKEDIEKSKLTSLELKRKQEIIEKTFERDVKIETILSKKQDILAKEAERAVSRHDKQLGFQNIEVTRSRSRVDDSANKLDVVMEQNLQKAIDLKRKQLDQIRLQSQEKLRKIQEVKENRRKLVELEQFEKAVKINSRSSSRRDRSDSTTKK</sequence>
<keyword evidence="1" id="KW-0175">Coiled coil</keyword>
<feature type="coiled-coil region" evidence="1">
    <location>
        <begin position="234"/>
        <end position="268"/>
    </location>
</feature>
<accession>A0A146K365</accession>
<reference evidence="2" key="1">
    <citation type="submission" date="2015-07" db="EMBL/GenBank/DDBJ databases">
        <title>Adaptation to a free-living lifestyle via gene acquisitions in the diplomonad Trepomonas sp. PC1.</title>
        <authorList>
            <person name="Xu F."/>
            <person name="Jerlstrom-Hultqvist J."/>
            <person name="Kolisko M."/>
            <person name="Simpson A.G.B."/>
            <person name="Roger A.J."/>
            <person name="Svard S.G."/>
            <person name="Andersson J.O."/>
        </authorList>
    </citation>
    <scope>NUCLEOTIDE SEQUENCE</scope>
    <source>
        <strain evidence="2">PC1</strain>
    </source>
</reference>
<proteinExistence type="predicted"/>
<evidence type="ECO:0000256" key="1">
    <source>
        <dbReference type="SAM" id="Coils"/>
    </source>
</evidence>
<gene>
    <name evidence="2" type="ORF">TPC1_17100</name>
</gene>
<name>A0A146K365_9EUKA</name>
<dbReference type="AlphaFoldDB" id="A0A146K365"/>
<feature type="non-terminal residue" evidence="2">
    <location>
        <position position="1"/>
    </location>
</feature>
<evidence type="ECO:0000313" key="2">
    <source>
        <dbReference type="EMBL" id="JAP91322.1"/>
    </source>
</evidence>